<keyword evidence="8" id="KW-0460">Magnesium</keyword>
<evidence type="ECO:0000313" key="10">
    <source>
        <dbReference type="EMBL" id="KAK9768632.1"/>
    </source>
</evidence>
<name>A0ABR2X4D1_9FUNG</name>
<comment type="caution">
    <text evidence="10">The sequence shown here is derived from an EMBL/GenBank/DDBJ whole genome shotgun (WGS) entry which is preliminary data.</text>
</comment>
<keyword evidence="6" id="KW-0547">Nucleotide-binding</keyword>
<keyword evidence="3" id="KW-0808">Transferase</keyword>
<comment type="cofactor">
    <cofactor evidence="1">
        <name>Mg(2+)</name>
        <dbReference type="ChEBI" id="CHEBI:18420"/>
    </cofactor>
</comment>
<dbReference type="InterPro" id="IPR003846">
    <property type="entry name" value="SelO"/>
</dbReference>
<keyword evidence="5" id="KW-0479">Metal-binding</keyword>
<evidence type="ECO:0000256" key="4">
    <source>
        <dbReference type="ARBA" id="ARBA00022695"/>
    </source>
</evidence>
<dbReference type="Pfam" id="PF02696">
    <property type="entry name" value="SelO"/>
    <property type="match status" value="1"/>
</dbReference>
<evidence type="ECO:0000313" key="11">
    <source>
        <dbReference type="Proteomes" id="UP001479436"/>
    </source>
</evidence>
<evidence type="ECO:0000256" key="1">
    <source>
        <dbReference type="ARBA" id="ARBA00001946"/>
    </source>
</evidence>
<evidence type="ECO:0000256" key="8">
    <source>
        <dbReference type="ARBA" id="ARBA00022842"/>
    </source>
</evidence>
<evidence type="ECO:0000256" key="9">
    <source>
        <dbReference type="ARBA" id="ARBA00031547"/>
    </source>
</evidence>
<dbReference type="PANTHER" id="PTHR32057:SF14">
    <property type="entry name" value="PROTEIN ADENYLYLTRANSFERASE SELO, MITOCHONDRIAL"/>
    <property type="match status" value="1"/>
</dbReference>
<dbReference type="HAMAP" id="MF_00692">
    <property type="entry name" value="SelO"/>
    <property type="match status" value="1"/>
</dbReference>
<sequence>MLSILSRARILSAQQTKRYMSSLRSLETLDIDNTFTKELPGENVTEDVALKFSRQPHQVQNACWSWADPESVPEPKLIATSTETCELIGLNPQEMDKPEFVEVFTGNKPLENSKPWAHCYGGHQFGVYAGQLGDGRAISLAEVLHDNKRWELQLKGAGLTPYSRFADGYAVLRSSIREFLCSEAMSALGVPTSRALSLISNSREVYREKVENGAVVCRVAPSWVRFGSFEIFHYRGQREHIQTLADYVIKYHFPTITDTIDDKNKYAQFFEEVCKRTAKLVAHWQTVGFCHGVMNTDNMSILGLTIDYGPFGFLDNFDPEWICNHSDDMGRYSYNNQPGVALWNLSRLGRTMLDLIGGGKIFKSKDEADESLTKGEQIVRSTLEKYGDVFVTEYTTLMRKKLGLVSENTEDLDDLINPLLTIMSKMDVDYTNFFRKLSTAQLVSLESVSFLNDICPKNTKEEVRTEFADWCLEYHSRLTDENNLNDEQRIDRMKLANPKYVLRNWIAQEAIDDAEKEDFQKVRDVLKIIQNPYSDEIPGISRELLDKYASEVPEWGKGIQCSCSS</sequence>
<keyword evidence="7" id="KW-0067">ATP-binding</keyword>
<comment type="similarity">
    <text evidence="2">Belongs to the SELO family.</text>
</comment>
<protein>
    <recommendedName>
        <fullName evidence="9">Selenoprotein O</fullName>
    </recommendedName>
</protein>
<evidence type="ECO:0000256" key="7">
    <source>
        <dbReference type="ARBA" id="ARBA00022840"/>
    </source>
</evidence>
<evidence type="ECO:0000256" key="6">
    <source>
        <dbReference type="ARBA" id="ARBA00022741"/>
    </source>
</evidence>
<keyword evidence="4" id="KW-0548">Nucleotidyltransferase</keyword>
<evidence type="ECO:0000256" key="3">
    <source>
        <dbReference type="ARBA" id="ARBA00022679"/>
    </source>
</evidence>
<organism evidence="10 11">
    <name type="scientific">Basidiobolus ranarum</name>
    <dbReference type="NCBI Taxonomy" id="34480"/>
    <lineage>
        <taxon>Eukaryota</taxon>
        <taxon>Fungi</taxon>
        <taxon>Fungi incertae sedis</taxon>
        <taxon>Zoopagomycota</taxon>
        <taxon>Entomophthoromycotina</taxon>
        <taxon>Basidiobolomycetes</taxon>
        <taxon>Basidiobolales</taxon>
        <taxon>Basidiobolaceae</taxon>
        <taxon>Basidiobolus</taxon>
    </lineage>
</organism>
<dbReference type="PANTHER" id="PTHR32057">
    <property type="entry name" value="PROTEIN ADENYLYLTRANSFERASE SELO, MITOCHONDRIAL"/>
    <property type="match status" value="1"/>
</dbReference>
<proteinExistence type="inferred from homology"/>
<reference evidence="10 11" key="1">
    <citation type="submission" date="2023-04" db="EMBL/GenBank/DDBJ databases">
        <title>Genome of Basidiobolus ranarum AG-B5.</title>
        <authorList>
            <person name="Stajich J.E."/>
            <person name="Carter-House D."/>
            <person name="Gryganskyi A."/>
        </authorList>
    </citation>
    <scope>NUCLEOTIDE SEQUENCE [LARGE SCALE GENOMIC DNA]</scope>
    <source>
        <strain evidence="10 11">AG-B5</strain>
    </source>
</reference>
<accession>A0ABR2X4D1</accession>
<gene>
    <name evidence="10" type="ORF">K7432_000546</name>
</gene>
<dbReference type="Proteomes" id="UP001479436">
    <property type="component" value="Unassembled WGS sequence"/>
</dbReference>
<dbReference type="NCBIfam" id="NF000658">
    <property type="entry name" value="PRK00029.1"/>
    <property type="match status" value="1"/>
</dbReference>
<dbReference type="EMBL" id="JASJQH010000010">
    <property type="protein sequence ID" value="KAK9768632.1"/>
    <property type="molecule type" value="Genomic_DNA"/>
</dbReference>
<evidence type="ECO:0000256" key="2">
    <source>
        <dbReference type="ARBA" id="ARBA00009747"/>
    </source>
</evidence>
<keyword evidence="11" id="KW-1185">Reference proteome</keyword>
<evidence type="ECO:0000256" key="5">
    <source>
        <dbReference type="ARBA" id="ARBA00022723"/>
    </source>
</evidence>